<gene>
    <name evidence="2" type="ORF">M422DRAFT_268063</name>
</gene>
<dbReference type="HOGENOM" id="CLU_097654_0_0_1"/>
<evidence type="ECO:0000256" key="1">
    <source>
        <dbReference type="SAM" id="MobiDB-lite"/>
    </source>
</evidence>
<reference evidence="2 3" key="1">
    <citation type="submission" date="2014-06" db="EMBL/GenBank/DDBJ databases">
        <title>Evolutionary Origins and Diversification of the Mycorrhizal Mutualists.</title>
        <authorList>
            <consortium name="DOE Joint Genome Institute"/>
            <consortium name="Mycorrhizal Genomics Consortium"/>
            <person name="Kohler A."/>
            <person name="Kuo A."/>
            <person name="Nagy L.G."/>
            <person name="Floudas D."/>
            <person name="Copeland A."/>
            <person name="Barry K.W."/>
            <person name="Cichocki N."/>
            <person name="Veneault-Fourrey C."/>
            <person name="LaButti K."/>
            <person name="Lindquist E.A."/>
            <person name="Lipzen A."/>
            <person name="Lundell T."/>
            <person name="Morin E."/>
            <person name="Murat C."/>
            <person name="Riley R."/>
            <person name="Ohm R."/>
            <person name="Sun H."/>
            <person name="Tunlid A."/>
            <person name="Henrissat B."/>
            <person name="Grigoriev I.V."/>
            <person name="Hibbett D.S."/>
            <person name="Martin F."/>
        </authorList>
    </citation>
    <scope>NUCLEOTIDE SEQUENCE [LARGE SCALE GENOMIC DNA]</scope>
    <source>
        <strain evidence="2 3">SS14</strain>
    </source>
</reference>
<keyword evidence="3" id="KW-1185">Reference proteome</keyword>
<feature type="compositionally biased region" description="Polar residues" evidence="1">
    <location>
        <begin position="137"/>
        <end position="148"/>
    </location>
</feature>
<feature type="region of interest" description="Disordered" evidence="1">
    <location>
        <begin position="123"/>
        <end position="150"/>
    </location>
</feature>
<dbReference type="AlphaFoldDB" id="A0A0C9TKW2"/>
<accession>A0A0C9TKW2</accession>
<protein>
    <submittedName>
        <fullName evidence="2">Uncharacterized protein</fullName>
    </submittedName>
</protein>
<evidence type="ECO:0000313" key="2">
    <source>
        <dbReference type="EMBL" id="KIJ30408.1"/>
    </source>
</evidence>
<dbReference type="EMBL" id="KN837262">
    <property type="protein sequence ID" value="KIJ30408.1"/>
    <property type="molecule type" value="Genomic_DNA"/>
</dbReference>
<evidence type="ECO:0000313" key="3">
    <source>
        <dbReference type="Proteomes" id="UP000054279"/>
    </source>
</evidence>
<dbReference type="Proteomes" id="UP000054279">
    <property type="component" value="Unassembled WGS sequence"/>
</dbReference>
<proteinExistence type="predicted"/>
<organism evidence="2 3">
    <name type="scientific">Sphaerobolus stellatus (strain SS14)</name>
    <dbReference type="NCBI Taxonomy" id="990650"/>
    <lineage>
        <taxon>Eukaryota</taxon>
        <taxon>Fungi</taxon>
        <taxon>Dikarya</taxon>
        <taxon>Basidiomycota</taxon>
        <taxon>Agaricomycotina</taxon>
        <taxon>Agaricomycetes</taxon>
        <taxon>Phallomycetidae</taxon>
        <taxon>Geastrales</taxon>
        <taxon>Sphaerobolaceae</taxon>
        <taxon>Sphaerobolus</taxon>
    </lineage>
</organism>
<sequence length="203" mass="22808">MPMFVGKWDQLVTGQWKRNDSLFLCSLAPARYNLHCNQKFDRGTVAYWLGCEAGVTPNLALEKLKPYFIFQATKTIWNEVTLRSHLQANEIASLKGCIMNQFRVHNDILPLVWESPFYFPPSVGGPMDQDEPDPDPTLSQPTAGSSSLADRLDYGEGGSFSCPPVDTRELQARVSYFDSLVPQGTGCESTEELTEELYMDNLE</sequence>
<name>A0A0C9TKW2_SPHS4</name>